<dbReference type="InterPro" id="IPR009010">
    <property type="entry name" value="Asp_de-COase-like_dom_sf"/>
</dbReference>
<evidence type="ECO:0000256" key="1">
    <source>
        <dbReference type="ARBA" id="ARBA00001942"/>
    </source>
</evidence>
<evidence type="ECO:0000256" key="5">
    <source>
        <dbReference type="ARBA" id="ARBA00023002"/>
    </source>
</evidence>
<proteinExistence type="inferred from homology"/>
<evidence type="ECO:0000256" key="4">
    <source>
        <dbReference type="ARBA" id="ARBA00022723"/>
    </source>
</evidence>
<protein>
    <submittedName>
        <fullName evidence="9">Molybdopterin guanine dinucleotide-containing S/N-oxide reductase</fullName>
    </submittedName>
</protein>
<dbReference type="CDD" id="cd02793">
    <property type="entry name" value="MopB_CT_DMSOR-BSOR-TMAOR"/>
    <property type="match status" value="1"/>
</dbReference>
<dbReference type="Pfam" id="PF01568">
    <property type="entry name" value="Molydop_binding"/>
    <property type="match status" value="1"/>
</dbReference>
<dbReference type="SUPFAM" id="SSF50692">
    <property type="entry name" value="ADC-like"/>
    <property type="match status" value="1"/>
</dbReference>
<dbReference type="SUPFAM" id="SSF53706">
    <property type="entry name" value="Formate dehydrogenase/DMSO reductase, domains 1-3"/>
    <property type="match status" value="1"/>
</dbReference>
<keyword evidence="10" id="KW-1185">Reference proteome</keyword>
<dbReference type="Proteomes" id="UP001501588">
    <property type="component" value="Unassembled WGS sequence"/>
</dbReference>
<sequence>MTVIKPHASHWGYFDAVVENGRVTSVRPFAHDPEPGALIGATPDIVHAACRIDRPYVRKGWLEGKRRGHLRGGEPFVPVPWDRATRLLAEEVRRTRAEHGDAAIYGGSYGWSSAGRLHHARTQLHRFLGMGGGFTSSTTAYSYATGQTLLPHILGTTEVLLGRVTDWAAIRRHAKLMLCFGGLAAKNGVVNSGGAGRHDYLPLMRAAAAAGVRLVNISPFRGDTEADLGAEWVPIRPGTDAAMMLAMAHTLIENGREDRAFLRTHCVGWDKLRAYVTGEADGTAKTPEWAATITHVPPETIRRLALECADKPTMLTAAWSLQRADCGEQPYWMLAALAAMLGAIGKPGQGVAYGYGSTNGVGAPRRALPAVSGPSIRNPGLHIPVARVTELLERPGEILQYNGRDIVLPDIQMVWWAGGNPFHHHQDLPRLQRAWARAETVVVQEPWWTAVARHADIVLPATTTLERNDIASSSRDRFVRAMHQAIPPIAQARNDADMLADVAEELGYRERFTEQRNEEAWLRHLYDRWRRVCATQGFEAPDFDAFWQEGHVEVPPIEPGEEYTQFADFHADPEEHPLDTPSGKVEIFSETIHSFGYDDCPGHPVWIEPREWLGAAEKTAEHPLHLLSFQPATRLHGQLDPGRVAAADKIKGREPVLIHPEDAAARGLQDGDIVRVFNARGACLGGVRLADGLLRGVVSMATGAWYDPARPGDPASLCVHGNPNVLTADIGTSRLGQGPSAQSCLVQIEKWEGELPPVRAHAPPAIEESAAV</sequence>
<dbReference type="PANTHER" id="PTHR43742:SF10">
    <property type="entry name" value="TRIMETHYLAMINE-N-OXIDE REDUCTASE 2"/>
    <property type="match status" value="1"/>
</dbReference>
<feature type="domain" description="Molybdopterin oxidoreductase N-terminal" evidence="8">
    <location>
        <begin position="7"/>
        <end position="47"/>
    </location>
</feature>
<dbReference type="EMBL" id="BAAAFZ010000063">
    <property type="protein sequence ID" value="GAA0597325.1"/>
    <property type="molecule type" value="Genomic_DNA"/>
</dbReference>
<evidence type="ECO:0000259" key="6">
    <source>
        <dbReference type="Pfam" id="PF00384"/>
    </source>
</evidence>
<feature type="domain" description="Molybdopterin oxidoreductase" evidence="6">
    <location>
        <begin position="51"/>
        <end position="504"/>
    </location>
</feature>
<dbReference type="Pfam" id="PF18364">
    <property type="entry name" value="Molybdopterin_N"/>
    <property type="match status" value="1"/>
</dbReference>
<gene>
    <name evidence="9" type="ORF">GCM10009416_39490</name>
</gene>
<evidence type="ECO:0000256" key="3">
    <source>
        <dbReference type="ARBA" id="ARBA00022505"/>
    </source>
</evidence>
<reference evidence="10" key="1">
    <citation type="journal article" date="2019" name="Int. J. Syst. Evol. Microbiol.">
        <title>The Global Catalogue of Microorganisms (GCM) 10K type strain sequencing project: providing services to taxonomists for standard genome sequencing and annotation.</title>
        <authorList>
            <consortium name="The Broad Institute Genomics Platform"/>
            <consortium name="The Broad Institute Genome Sequencing Center for Infectious Disease"/>
            <person name="Wu L."/>
            <person name="Ma J."/>
        </authorList>
    </citation>
    <scope>NUCLEOTIDE SEQUENCE [LARGE SCALE GENOMIC DNA]</scope>
    <source>
        <strain evidence="10">JCM 9933</strain>
    </source>
</reference>
<comment type="similarity">
    <text evidence="2">Belongs to the prokaryotic molybdopterin-containing oxidoreductase family.</text>
</comment>
<dbReference type="Gene3D" id="2.40.40.20">
    <property type="match status" value="1"/>
</dbReference>
<evidence type="ECO:0000313" key="10">
    <source>
        <dbReference type="Proteomes" id="UP001501588"/>
    </source>
</evidence>
<evidence type="ECO:0000256" key="2">
    <source>
        <dbReference type="ARBA" id="ARBA00010312"/>
    </source>
</evidence>
<evidence type="ECO:0000313" key="9">
    <source>
        <dbReference type="EMBL" id="GAA0597325.1"/>
    </source>
</evidence>
<keyword evidence="3" id="KW-0500">Molybdenum</keyword>
<dbReference type="Pfam" id="PF00384">
    <property type="entry name" value="Molybdopterin"/>
    <property type="match status" value="1"/>
</dbReference>
<keyword evidence="4" id="KW-0479">Metal-binding</keyword>
<name>A0ABP3QU10_9PROT</name>
<comment type="caution">
    <text evidence="9">The sequence shown here is derived from an EMBL/GenBank/DDBJ whole genome shotgun (WGS) entry which is preliminary data.</text>
</comment>
<comment type="cofactor">
    <cofactor evidence="1">
        <name>Mo-bis(molybdopterin guanine dinucleotide)</name>
        <dbReference type="ChEBI" id="CHEBI:60539"/>
    </cofactor>
</comment>
<keyword evidence="5" id="KW-0560">Oxidoreductase</keyword>
<dbReference type="InterPro" id="IPR041460">
    <property type="entry name" value="Molybdopterin_N"/>
</dbReference>
<organism evidence="9 10">
    <name type="scientific">Craurococcus roseus</name>
    <dbReference type="NCBI Taxonomy" id="77585"/>
    <lineage>
        <taxon>Bacteria</taxon>
        <taxon>Pseudomonadati</taxon>
        <taxon>Pseudomonadota</taxon>
        <taxon>Alphaproteobacteria</taxon>
        <taxon>Acetobacterales</taxon>
        <taxon>Acetobacteraceae</taxon>
        <taxon>Craurococcus</taxon>
    </lineage>
</organism>
<dbReference type="Gene3D" id="3.40.50.740">
    <property type="match status" value="1"/>
</dbReference>
<dbReference type="InterPro" id="IPR050612">
    <property type="entry name" value="Prok_Mopterin_Oxidored"/>
</dbReference>
<dbReference type="InterPro" id="IPR006657">
    <property type="entry name" value="MoPterin_dinucl-bd_dom"/>
</dbReference>
<dbReference type="Gene3D" id="3.40.228.10">
    <property type="entry name" value="Dimethylsulfoxide Reductase, domain 2"/>
    <property type="match status" value="1"/>
</dbReference>
<accession>A0ABP3QU10</accession>
<dbReference type="Gene3D" id="3.90.55.10">
    <property type="entry name" value="Dimethylsulfoxide Reductase, domain 3"/>
    <property type="match status" value="1"/>
</dbReference>
<evidence type="ECO:0000259" key="7">
    <source>
        <dbReference type="Pfam" id="PF01568"/>
    </source>
</evidence>
<dbReference type="RefSeq" id="WP_343897121.1">
    <property type="nucleotide sequence ID" value="NZ_BAAAFZ010000063.1"/>
</dbReference>
<evidence type="ECO:0000259" key="8">
    <source>
        <dbReference type="Pfam" id="PF18364"/>
    </source>
</evidence>
<dbReference type="InterPro" id="IPR041954">
    <property type="entry name" value="CT_DMSOR/BSOR/TMAOR"/>
</dbReference>
<dbReference type="InterPro" id="IPR006656">
    <property type="entry name" value="Mopterin_OxRdtase"/>
</dbReference>
<dbReference type="PANTHER" id="PTHR43742">
    <property type="entry name" value="TRIMETHYLAMINE-N-OXIDE REDUCTASE"/>
    <property type="match status" value="1"/>
</dbReference>
<feature type="domain" description="Molybdopterin dinucleotide-binding" evidence="7">
    <location>
        <begin position="624"/>
        <end position="744"/>
    </location>
</feature>